<keyword evidence="2" id="KW-0812">Transmembrane</keyword>
<feature type="transmembrane region" description="Helical" evidence="2">
    <location>
        <begin position="20"/>
        <end position="49"/>
    </location>
</feature>
<dbReference type="Proteomes" id="UP000239485">
    <property type="component" value="Unassembled WGS sequence"/>
</dbReference>
<evidence type="ECO:0008006" key="5">
    <source>
        <dbReference type="Google" id="ProtNLM"/>
    </source>
</evidence>
<feature type="transmembrane region" description="Helical" evidence="2">
    <location>
        <begin position="103"/>
        <end position="121"/>
    </location>
</feature>
<dbReference type="Pfam" id="PF26314">
    <property type="entry name" value="MptA_B_family"/>
    <property type="match status" value="1"/>
</dbReference>
<keyword evidence="4" id="KW-1185">Reference proteome</keyword>
<evidence type="ECO:0000256" key="1">
    <source>
        <dbReference type="SAM" id="MobiDB-lite"/>
    </source>
</evidence>
<reference evidence="3 4" key="1">
    <citation type="submission" date="2018-02" db="EMBL/GenBank/DDBJ databases">
        <title>Genomic Encyclopedia of Archaeal and Bacterial Type Strains, Phase II (KMG-II): from individual species to whole genera.</title>
        <authorList>
            <person name="Goeker M."/>
        </authorList>
    </citation>
    <scope>NUCLEOTIDE SEQUENCE [LARGE SCALE GENOMIC DNA]</scope>
    <source>
        <strain evidence="3 4">DSM 22857</strain>
    </source>
</reference>
<feature type="transmembrane region" description="Helical" evidence="2">
    <location>
        <begin position="513"/>
        <end position="530"/>
    </location>
</feature>
<gene>
    <name evidence="3" type="ORF">CLV92_115102</name>
</gene>
<feature type="transmembrane region" description="Helical" evidence="2">
    <location>
        <begin position="197"/>
        <end position="218"/>
    </location>
</feature>
<accession>A0A2S6IDT8</accession>
<evidence type="ECO:0000313" key="3">
    <source>
        <dbReference type="EMBL" id="PPK92356.1"/>
    </source>
</evidence>
<keyword evidence="2" id="KW-0472">Membrane</keyword>
<organism evidence="3 4">
    <name type="scientific">Kineococcus xinjiangensis</name>
    <dbReference type="NCBI Taxonomy" id="512762"/>
    <lineage>
        <taxon>Bacteria</taxon>
        <taxon>Bacillati</taxon>
        <taxon>Actinomycetota</taxon>
        <taxon>Actinomycetes</taxon>
        <taxon>Kineosporiales</taxon>
        <taxon>Kineosporiaceae</taxon>
        <taxon>Kineococcus</taxon>
    </lineage>
</organism>
<keyword evidence="2" id="KW-1133">Transmembrane helix</keyword>
<feature type="region of interest" description="Disordered" evidence="1">
    <location>
        <begin position="308"/>
        <end position="329"/>
    </location>
</feature>
<dbReference type="AlphaFoldDB" id="A0A2S6IDT8"/>
<feature type="transmembrane region" description="Helical" evidence="2">
    <location>
        <begin position="425"/>
        <end position="448"/>
    </location>
</feature>
<evidence type="ECO:0000313" key="4">
    <source>
        <dbReference type="Proteomes" id="UP000239485"/>
    </source>
</evidence>
<dbReference type="EMBL" id="PTJD01000015">
    <property type="protein sequence ID" value="PPK92356.1"/>
    <property type="molecule type" value="Genomic_DNA"/>
</dbReference>
<comment type="caution">
    <text evidence="3">The sequence shown here is derived from an EMBL/GenBank/DDBJ whole genome shotgun (WGS) entry which is preliminary data.</text>
</comment>
<feature type="transmembrane region" description="Helical" evidence="2">
    <location>
        <begin position="270"/>
        <end position="297"/>
    </location>
</feature>
<feature type="transmembrane region" description="Helical" evidence="2">
    <location>
        <begin position="69"/>
        <end position="91"/>
    </location>
</feature>
<proteinExistence type="predicted"/>
<feature type="compositionally biased region" description="Low complexity" evidence="1">
    <location>
        <begin position="308"/>
        <end position="326"/>
    </location>
</feature>
<feature type="transmembrane region" description="Helical" evidence="2">
    <location>
        <begin position="477"/>
        <end position="493"/>
    </location>
</feature>
<sequence>MGPARGEAVTAAPARPWARWAAGGGACTALALLAWVVVAVLGPSAAVPGLGPGWPPLSLGGPEPVPSELVSSVLAVAVVAATAGAWLLLSAVARGWRPDPRRVLLLGAGAAAVLVLVPPVGSADHLSYAAYGRIAALGADPYVVAPEDFRTAAGGLDPVVSAVRAPWEDTVSVYGPVATALLAGISLLGQESVVRSVWCWQLVVAGAWFAAAAGLHVALRGRPAARARAGVLWTLNPLLLGVGVAGAHLDVVAGAAALGCLLLARARPLLAGLLLGAAVGMKLPYGAVGAGLLWAWWRSSALSRGRSAGGAPVSPGRSSPSAAGPSPRTPPAGLGFGARHVLRGLAGALLVLVPAHVWAGSHVYDQTRQAGRYVSLATLWRPLVEAGYPRELLLHGVLLLGAVLLAVWWPALLGGGAARGARPGLGAGSGVPAVAAPAAVALGLVYLLAGPYVLPWYDVLLWGPLVLLAPSWLDRLLVLRAGVLALAYVPGLVEGMSPAVEALTLGFRREVGPWAAAAVLAAAVVGALLMRRSPRAAAPREALGG</sequence>
<feature type="transmembrane region" description="Helical" evidence="2">
    <location>
        <begin position="392"/>
        <end position="413"/>
    </location>
</feature>
<protein>
    <recommendedName>
        <fullName evidence="5">DUF2029 domain-containing protein</fullName>
    </recommendedName>
</protein>
<name>A0A2S6IDT8_9ACTN</name>
<feature type="transmembrane region" description="Helical" evidence="2">
    <location>
        <begin position="238"/>
        <end position="263"/>
    </location>
</feature>
<evidence type="ECO:0000256" key="2">
    <source>
        <dbReference type="SAM" id="Phobius"/>
    </source>
</evidence>